<dbReference type="Gene3D" id="3.30.930.10">
    <property type="entry name" value="Bira Bifunctional Protein, Domain 2"/>
    <property type="match status" value="1"/>
</dbReference>
<dbReference type="PROSITE" id="PS51733">
    <property type="entry name" value="BPL_LPL_CATALYTIC"/>
    <property type="match status" value="1"/>
</dbReference>
<evidence type="ECO:0000313" key="4">
    <source>
        <dbReference type="EMBL" id="CAB5023403.1"/>
    </source>
</evidence>
<dbReference type="Pfam" id="PF02237">
    <property type="entry name" value="BPL_C"/>
    <property type="match status" value="1"/>
</dbReference>
<accession>A0A6J7R3G9</accession>
<dbReference type="Pfam" id="PF03099">
    <property type="entry name" value="BPL_LplA_LipB"/>
    <property type="match status" value="1"/>
</dbReference>
<gene>
    <name evidence="3" type="ORF">UFOPK3957_01141</name>
    <name evidence="4" type="ORF">UFOPK4061_01529</name>
</gene>
<dbReference type="AlphaFoldDB" id="A0A6J7R3G9"/>
<organism evidence="4">
    <name type="scientific">freshwater metagenome</name>
    <dbReference type="NCBI Taxonomy" id="449393"/>
    <lineage>
        <taxon>unclassified sequences</taxon>
        <taxon>metagenomes</taxon>
        <taxon>ecological metagenomes</taxon>
    </lineage>
</organism>
<dbReference type="PANTHER" id="PTHR12835:SF5">
    <property type="entry name" value="BIOTIN--PROTEIN LIGASE"/>
    <property type="match status" value="1"/>
</dbReference>
<dbReference type="InterPro" id="IPR004408">
    <property type="entry name" value="Biotin_CoA_COase_ligase"/>
</dbReference>
<dbReference type="InterPro" id="IPR004143">
    <property type="entry name" value="BPL_LPL_catalytic"/>
</dbReference>
<proteinExistence type="predicted"/>
<evidence type="ECO:0000256" key="1">
    <source>
        <dbReference type="ARBA" id="ARBA00022598"/>
    </source>
</evidence>
<dbReference type="GO" id="GO:0005737">
    <property type="term" value="C:cytoplasm"/>
    <property type="evidence" value="ECO:0007669"/>
    <property type="project" value="TreeGrafter"/>
</dbReference>
<name>A0A6J7R3G9_9ZZZZ</name>
<evidence type="ECO:0000313" key="3">
    <source>
        <dbReference type="EMBL" id="CAB4993567.1"/>
    </source>
</evidence>
<dbReference type="EMBL" id="CAFBOM010000193">
    <property type="protein sequence ID" value="CAB4993567.1"/>
    <property type="molecule type" value="Genomic_DNA"/>
</dbReference>
<keyword evidence="1" id="KW-0436">Ligase</keyword>
<reference evidence="4" key="1">
    <citation type="submission" date="2020-05" db="EMBL/GenBank/DDBJ databases">
        <authorList>
            <person name="Chiriac C."/>
            <person name="Salcher M."/>
            <person name="Ghai R."/>
            <person name="Kavagutti S V."/>
        </authorList>
    </citation>
    <scope>NUCLEOTIDE SEQUENCE</scope>
</reference>
<dbReference type="GO" id="GO:0004077">
    <property type="term" value="F:biotin--[biotin carboxyl-carrier protein] ligase activity"/>
    <property type="evidence" value="ECO:0007669"/>
    <property type="project" value="InterPro"/>
</dbReference>
<dbReference type="Gene3D" id="2.30.30.100">
    <property type="match status" value="1"/>
</dbReference>
<sequence length="273" mass="28365">MSIDRAGLDGGRLASLLADAEWTLPMPIALETTTSTNAEVATLALAGAAEGTCVVADEQTAGRGRQGRDWASPPSAGLWMSFLVRPGSVPRARWGWLPLLAGLAARDAIGTLGRIPVGLKWPNDLMVDAGAGLGMRKLGGILAEASGSEDAAGGDSVVLGIGINAALAAHELPTPSATSLLVEGGSVDREALLVAVLRHLVLRLEQWRHSDEHLTRDYRAACLTLGRIVEVSLPGGRIERGEAVSIDEDGHLQVFSEGILVSVTAGDVIHATI</sequence>
<protein>
    <submittedName>
        <fullName evidence="4">Unannotated protein</fullName>
    </submittedName>
</protein>
<evidence type="ECO:0000259" key="2">
    <source>
        <dbReference type="PROSITE" id="PS51733"/>
    </source>
</evidence>
<dbReference type="EMBL" id="CAFBPD010000292">
    <property type="protein sequence ID" value="CAB5023403.1"/>
    <property type="molecule type" value="Genomic_DNA"/>
</dbReference>
<dbReference type="InterPro" id="IPR003142">
    <property type="entry name" value="BPL_C"/>
</dbReference>
<dbReference type="CDD" id="cd16442">
    <property type="entry name" value="BPL"/>
    <property type="match status" value="1"/>
</dbReference>
<dbReference type="SUPFAM" id="SSF55681">
    <property type="entry name" value="Class II aaRS and biotin synthetases"/>
    <property type="match status" value="1"/>
</dbReference>
<dbReference type="PANTHER" id="PTHR12835">
    <property type="entry name" value="BIOTIN PROTEIN LIGASE"/>
    <property type="match status" value="1"/>
</dbReference>
<feature type="domain" description="BPL/LPL catalytic" evidence="2">
    <location>
        <begin position="26"/>
        <end position="208"/>
    </location>
</feature>
<dbReference type="NCBIfam" id="TIGR00121">
    <property type="entry name" value="birA_ligase"/>
    <property type="match status" value="1"/>
</dbReference>
<dbReference type="InterPro" id="IPR045864">
    <property type="entry name" value="aa-tRNA-synth_II/BPL/LPL"/>
</dbReference>